<dbReference type="OrthoDB" id="9807946at2"/>
<dbReference type="InterPro" id="IPR050260">
    <property type="entry name" value="FAD-bd_OxRdtase"/>
</dbReference>
<comment type="cofactor">
    <cofactor evidence="1">
        <name>FAD</name>
        <dbReference type="ChEBI" id="CHEBI:57692"/>
    </cofactor>
</comment>
<evidence type="ECO:0000313" key="6">
    <source>
        <dbReference type="EMBL" id="SMO58150.1"/>
    </source>
</evidence>
<accession>A0A521CHF8</accession>
<reference evidence="6 7" key="1">
    <citation type="submission" date="2017-05" db="EMBL/GenBank/DDBJ databases">
        <authorList>
            <person name="Varghese N."/>
            <person name="Submissions S."/>
        </authorList>
    </citation>
    <scope>NUCLEOTIDE SEQUENCE [LARGE SCALE GENOMIC DNA]</scope>
    <source>
        <strain evidence="6 7">DSM 16304</strain>
    </source>
</reference>
<evidence type="ECO:0000256" key="3">
    <source>
        <dbReference type="ARBA" id="ARBA00022630"/>
    </source>
</evidence>
<dbReference type="Gene3D" id="3.30.390.30">
    <property type="match status" value="1"/>
</dbReference>
<gene>
    <name evidence="6" type="ORF">SAMN06269117_11244</name>
</gene>
<dbReference type="Gene3D" id="3.50.50.60">
    <property type="entry name" value="FAD/NAD(P)-binding domain"/>
    <property type="match status" value="2"/>
</dbReference>
<evidence type="ECO:0000313" key="7">
    <source>
        <dbReference type="Proteomes" id="UP000317315"/>
    </source>
</evidence>
<comment type="similarity">
    <text evidence="2">Belongs to the FAD-dependent oxidoreductase family.</text>
</comment>
<dbReference type="GO" id="GO:0016491">
    <property type="term" value="F:oxidoreductase activity"/>
    <property type="evidence" value="ECO:0007669"/>
    <property type="project" value="InterPro"/>
</dbReference>
<protein>
    <submittedName>
        <fullName evidence="6">NADPH-dependent 2,4-dienoyl-CoA reductase, sulfur reductase</fullName>
    </submittedName>
</protein>
<dbReference type="PRINTS" id="PR00411">
    <property type="entry name" value="PNDRDTASEI"/>
</dbReference>
<evidence type="ECO:0000259" key="5">
    <source>
        <dbReference type="Pfam" id="PF07992"/>
    </source>
</evidence>
<name>A0A521CHF8_9BACT</name>
<dbReference type="PRINTS" id="PR00368">
    <property type="entry name" value="FADPNR"/>
</dbReference>
<feature type="domain" description="FAD/NAD(P)-binding" evidence="5">
    <location>
        <begin position="4"/>
        <end position="280"/>
    </location>
</feature>
<dbReference type="RefSeq" id="WP_142935542.1">
    <property type="nucleotide sequence ID" value="NZ_FXTM01000012.1"/>
</dbReference>
<evidence type="ECO:0000256" key="1">
    <source>
        <dbReference type="ARBA" id="ARBA00001974"/>
    </source>
</evidence>
<proteinExistence type="inferred from homology"/>
<dbReference type="SUPFAM" id="SSF51905">
    <property type="entry name" value="FAD/NAD(P)-binding domain"/>
    <property type="match status" value="1"/>
</dbReference>
<dbReference type="InterPro" id="IPR036188">
    <property type="entry name" value="FAD/NAD-bd_sf"/>
</dbReference>
<keyword evidence="7" id="KW-1185">Reference proteome</keyword>
<dbReference type="AlphaFoldDB" id="A0A521CHF8"/>
<dbReference type="Pfam" id="PF07992">
    <property type="entry name" value="Pyr_redox_2"/>
    <property type="match status" value="1"/>
</dbReference>
<organism evidence="6 7">
    <name type="scientific">Balnearium lithotrophicum</name>
    <dbReference type="NCBI Taxonomy" id="223788"/>
    <lineage>
        <taxon>Bacteria</taxon>
        <taxon>Pseudomonadati</taxon>
        <taxon>Aquificota</taxon>
        <taxon>Aquificia</taxon>
        <taxon>Desulfurobacteriales</taxon>
        <taxon>Desulfurobacteriaceae</taxon>
        <taxon>Balnearium</taxon>
    </lineage>
</organism>
<keyword evidence="4" id="KW-0274">FAD</keyword>
<dbReference type="PANTHER" id="PTHR43429:SF3">
    <property type="entry name" value="NITRITE REDUCTASE [NAD(P)H]"/>
    <property type="match status" value="1"/>
</dbReference>
<sequence>MELYDVVVVGGGPAGFNAVKTIRSVYPEKRVLLVNDREDLQIPCSIPYVVSGRIPVEKNRYPLEKVRDLGAELKIDRVVSINPNSSQLFLESGKIVSYERLILSTGWVPRRLNLGEENLEGVFYIDTSTEGVSRIKEEVEKAERIVIIGGGFISIGFADLISRKLGKKITVIEASSRIASGAFSSEITSEMEEKLKSQGVEILKNEKVSSFEGNGRVKRVVISDGKVDADLVLVFVGFLPNTKLAVDCGIETERGFIKTDSYLRTSVDNILSAGNCTFHRSAIDGEFTPGMVASVSARDGRIAGLNVTGPRVEDRGIVLAGITEVGGIFYGFSGYTEELLNRKGFIFKKVSVESSDGYPSAIGAKSLRLNLYFLKNGRLIGGEVVGSSKIVSSLVDLISKLIEGGESAERIASMNSVAFPPVTPPPLLQPLQEGALKFLTS</sequence>
<dbReference type="Proteomes" id="UP000317315">
    <property type="component" value="Unassembled WGS sequence"/>
</dbReference>
<dbReference type="PANTHER" id="PTHR43429">
    <property type="entry name" value="PYRIDINE NUCLEOTIDE-DISULFIDE OXIDOREDUCTASE DOMAIN-CONTAINING"/>
    <property type="match status" value="1"/>
</dbReference>
<dbReference type="EMBL" id="FXTM01000012">
    <property type="protein sequence ID" value="SMO58150.1"/>
    <property type="molecule type" value="Genomic_DNA"/>
</dbReference>
<dbReference type="InterPro" id="IPR016156">
    <property type="entry name" value="FAD/NAD-linked_Rdtase_dimer_sf"/>
</dbReference>
<keyword evidence="3" id="KW-0285">Flavoprotein</keyword>
<dbReference type="InterPro" id="IPR023753">
    <property type="entry name" value="FAD/NAD-binding_dom"/>
</dbReference>
<evidence type="ECO:0000256" key="4">
    <source>
        <dbReference type="ARBA" id="ARBA00022827"/>
    </source>
</evidence>
<evidence type="ECO:0000256" key="2">
    <source>
        <dbReference type="ARBA" id="ARBA00006442"/>
    </source>
</evidence>